<dbReference type="Pfam" id="PF00534">
    <property type="entry name" value="Glycos_transf_1"/>
    <property type="match status" value="1"/>
</dbReference>
<reference evidence="3 4" key="1">
    <citation type="submission" date="2015-05" db="EMBL/GenBank/DDBJ databases">
        <title>Complete genome of Marinobacter psychrophilus strain 20041T isolated from sea-ice of the Canadian Basin.</title>
        <authorList>
            <person name="Song L."/>
            <person name="Ren L."/>
            <person name="Yu Y."/>
            <person name="Wang X."/>
        </authorList>
    </citation>
    <scope>NUCLEOTIDE SEQUENCE [LARGE SCALE GENOMIC DNA]</scope>
    <source>
        <strain evidence="3 4">20041</strain>
    </source>
</reference>
<feature type="domain" description="Glycosyl transferase family 1" evidence="1">
    <location>
        <begin position="198"/>
        <end position="339"/>
    </location>
</feature>
<dbReference type="EMBL" id="CP011494">
    <property type="protein sequence ID" value="AKO51597.1"/>
    <property type="molecule type" value="Genomic_DNA"/>
</dbReference>
<dbReference type="PATRIC" id="fig|330734.3.peg.753"/>
<evidence type="ECO:0000313" key="4">
    <source>
        <dbReference type="Proteomes" id="UP000036406"/>
    </source>
</evidence>
<proteinExistence type="predicted"/>
<dbReference type="GO" id="GO:1901135">
    <property type="term" value="P:carbohydrate derivative metabolic process"/>
    <property type="evidence" value="ECO:0007669"/>
    <property type="project" value="UniProtKB-ARBA"/>
</dbReference>
<dbReference type="Gene3D" id="3.40.50.2000">
    <property type="entry name" value="Glycogen Phosphorylase B"/>
    <property type="match status" value="2"/>
</dbReference>
<feature type="domain" description="Glycosyltransferase subfamily 4-like N-terminal" evidence="2">
    <location>
        <begin position="25"/>
        <end position="168"/>
    </location>
</feature>
<dbReference type="AlphaFoldDB" id="A0A0H4I954"/>
<dbReference type="SUPFAM" id="SSF53756">
    <property type="entry name" value="UDP-Glycosyltransferase/glycogen phosphorylase"/>
    <property type="match status" value="1"/>
</dbReference>
<evidence type="ECO:0000259" key="2">
    <source>
        <dbReference type="Pfam" id="PF13439"/>
    </source>
</evidence>
<dbReference type="STRING" id="330734.ABA45_03470"/>
<dbReference type="Pfam" id="PF13439">
    <property type="entry name" value="Glyco_transf_4"/>
    <property type="match status" value="1"/>
</dbReference>
<name>A0A0H4I954_9GAMM</name>
<evidence type="ECO:0000259" key="1">
    <source>
        <dbReference type="Pfam" id="PF00534"/>
    </source>
</evidence>
<evidence type="ECO:0008006" key="5">
    <source>
        <dbReference type="Google" id="ProtNLM"/>
    </source>
</evidence>
<evidence type="ECO:0000313" key="3">
    <source>
        <dbReference type="EMBL" id="AKO51597.1"/>
    </source>
</evidence>
<dbReference type="InterPro" id="IPR001296">
    <property type="entry name" value="Glyco_trans_1"/>
</dbReference>
<sequence length="369" mass="41210">MNADHTNNAIRVLFIKTGPDAAELDLIQQLHKRGVYIKVLCWASSSTLEFLEKENIFIASVRKRGKVDIPFIRQIRSIVKQFDISLVHATDSASLANAIWATYFTKAKVIAYRGTSARIRKTDPTYWLGTLNPKVSLTFCVSNSVYRYMATLLPEHKLRLNYKGFDPAWIKVENPEPSTFPVLPEDRFIGMFLGNSKGRPHKGLEVLIEAFHRVNDPKSVLIVLGSFSQESEQLAAKGPAQARIFLMGEVAKAAEWLCYANLYIQPSLLKEGLPRSVKEAMALALPIVITDIPGPTELIEHEKSGLVVEAGNAAKLAEAWDRMAADPELRQQLGSSAKARLIEEFSPEVFVHNTLLAYYDVLKIDANTD</sequence>
<dbReference type="CDD" id="cd03801">
    <property type="entry name" value="GT4_PimA-like"/>
    <property type="match status" value="1"/>
</dbReference>
<dbReference type="KEGG" id="mpq:ABA45_03470"/>
<dbReference type="PANTHER" id="PTHR12526">
    <property type="entry name" value="GLYCOSYLTRANSFERASE"/>
    <property type="match status" value="1"/>
</dbReference>
<dbReference type="RefSeq" id="WP_048384338.1">
    <property type="nucleotide sequence ID" value="NZ_CP011494.1"/>
</dbReference>
<dbReference type="Proteomes" id="UP000036406">
    <property type="component" value="Chromosome"/>
</dbReference>
<dbReference type="InterPro" id="IPR028098">
    <property type="entry name" value="Glyco_trans_4-like_N"/>
</dbReference>
<gene>
    <name evidence="3" type="ORF">ABA45_03470</name>
</gene>
<organism evidence="3 4">
    <name type="scientific">Marinobacter psychrophilus</name>
    <dbReference type="NCBI Taxonomy" id="330734"/>
    <lineage>
        <taxon>Bacteria</taxon>
        <taxon>Pseudomonadati</taxon>
        <taxon>Pseudomonadota</taxon>
        <taxon>Gammaproteobacteria</taxon>
        <taxon>Pseudomonadales</taxon>
        <taxon>Marinobacteraceae</taxon>
        <taxon>Marinobacter</taxon>
    </lineage>
</organism>
<keyword evidence="4" id="KW-1185">Reference proteome</keyword>
<dbReference type="GO" id="GO:0016757">
    <property type="term" value="F:glycosyltransferase activity"/>
    <property type="evidence" value="ECO:0007669"/>
    <property type="project" value="InterPro"/>
</dbReference>
<protein>
    <recommendedName>
        <fullName evidence="5">Glycosyl transferase family 1</fullName>
    </recommendedName>
</protein>
<accession>A0A0H4I954</accession>